<dbReference type="PANTHER" id="PTHR21683">
    <property type="entry name" value="COILED-COIL DOMAIN-CONTAINING PROTEIN 42 LIKE-2-LIKE-RELATED"/>
    <property type="match status" value="1"/>
</dbReference>
<dbReference type="STRING" id="29088.A0A2Y9G9E4"/>
<dbReference type="RefSeq" id="XP_021535597.1">
    <property type="nucleotide sequence ID" value="XM_021679922.1"/>
</dbReference>
<name>A0A2Y9G9E4_NEOSC</name>
<dbReference type="InterPro" id="IPR051147">
    <property type="entry name" value="CFAP_domain-containing"/>
</dbReference>
<accession>A0A2Y9G9E4</accession>
<reference evidence="3" key="1">
    <citation type="submission" date="2025-08" db="UniProtKB">
        <authorList>
            <consortium name="RefSeq"/>
        </authorList>
    </citation>
    <scope>IDENTIFICATION</scope>
    <source>
        <tissue evidence="3">Blood</tissue>
    </source>
</reference>
<dbReference type="AlphaFoldDB" id="A0A2Y9G9E4"/>
<protein>
    <submittedName>
        <fullName evidence="3">Uncharacterized protein CCDC197</fullName>
    </submittedName>
</protein>
<dbReference type="PANTHER" id="PTHR21683:SF18">
    <property type="entry name" value="COILED-COIL DOMAIN-CONTAINING PROTEIN 42 HOMOLOG"/>
    <property type="match status" value="1"/>
</dbReference>
<evidence type="ECO:0000313" key="2">
    <source>
        <dbReference type="Proteomes" id="UP000248481"/>
    </source>
</evidence>
<sequence length="345" mass="39976">MLVAVDASQGAGRSVSSDKDRDLQVLLQELCELQAKQRKLKREVEKHRLFEDYLIKVLEIIPKGRSVSLDLICRMRTHKGRCHSGETGHRGHVSLPGEPGPCQCPECGRRQVLEVLVYDLYKGDKTGYADRMNSSFMSLWCGHNEGEKTEEPEVVLVETMVEHYGQLFTISQDIQKHLEAFSEMNQVFHQRLESLEESHRALIPSLKIRLCQLQKRCHHEHKRWGQLGHRVTSQKDMDSYNNQLLDYLQMAINNMVQQCSPSAHSMPKSMGLFSKLDLIQEFMLDKMETVRYISLLMEPRVCWSGDSLKNPRRYPRYFRKRPRDQDLVPRTPLPGTQTSERPSSN</sequence>
<gene>
    <name evidence="3" type="primary">CCDC197</name>
</gene>
<dbReference type="KEGG" id="nsu:110571754"/>
<evidence type="ECO:0000256" key="1">
    <source>
        <dbReference type="SAM" id="MobiDB-lite"/>
    </source>
</evidence>
<feature type="region of interest" description="Disordered" evidence="1">
    <location>
        <begin position="314"/>
        <end position="345"/>
    </location>
</feature>
<proteinExistence type="predicted"/>
<feature type="compositionally biased region" description="Polar residues" evidence="1">
    <location>
        <begin position="334"/>
        <end position="345"/>
    </location>
</feature>
<keyword evidence="2" id="KW-1185">Reference proteome</keyword>
<dbReference type="GeneID" id="110571754"/>
<dbReference type="Proteomes" id="UP000248481">
    <property type="component" value="Chromosome 9"/>
</dbReference>
<dbReference type="InParanoid" id="A0A2Y9G9E4"/>
<evidence type="ECO:0000313" key="3">
    <source>
        <dbReference type="RefSeq" id="XP_021535597.1"/>
    </source>
</evidence>
<organism evidence="2 3">
    <name type="scientific">Neomonachus schauinslandi</name>
    <name type="common">Hawaiian monk seal</name>
    <name type="synonym">Monachus schauinslandi</name>
    <dbReference type="NCBI Taxonomy" id="29088"/>
    <lineage>
        <taxon>Eukaryota</taxon>
        <taxon>Metazoa</taxon>
        <taxon>Chordata</taxon>
        <taxon>Craniata</taxon>
        <taxon>Vertebrata</taxon>
        <taxon>Euteleostomi</taxon>
        <taxon>Mammalia</taxon>
        <taxon>Eutheria</taxon>
        <taxon>Laurasiatheria</taxon>
        <taxon>Carnivora</taxon>
        <taxon>Caniformia</taxon>
        <taxon>Pinnipedia</taxon>
        <taxon>Phocidae</taxon>
        <taxon>Monachinae</taxon>
        <taxon>Monachini</taxon>
        <taxon>Neomonachus</taxon>
    </lineage>
</organism>
<dbReference type="CTD" id="256369"/>